<evidence type="ECO:0000313" key="2">
    <source>
        <dbReference type="EMBL" id="QBH83647.1"/>
    </source>
</evidence>
<sequence>MGASGWMSWAASRVTLCICRSAFTYPSWALSASSRGMSVRMRVVPSVME</sequence>
<reference evidence="2" key="1">
    <citation type="submission" date="2018-08" db="EMBL/GenBank/DDBJ databases">
        <title>HSV2 whole genome sequences from clinical isolates.</title>
        <authorList>
            <person name="Roychoudhury P."/>
            <person name="Greninger A.L."/>
            <person name="Jerome K.R."/>
            <person name="Johnston C."/>
            <person name="Wald A."/>
            <person name="Xie H."/>
        </authorList>
    </citation>
    <scope>NUCLEOTIDE SEQUENCE</scope>
    <source>
        <strain evidence="1">2000-9815</strain>
        <strain evidence="2">2005-42278</strain>
    </source>
</reference>
<organism evidence="2">
    <name type="scientific">Human herpesvirus 2</name>
    <name type="common">HHV-2</name>
    <name type="synonym">Human herpes simplex virus 2</name>
    <dbReference type="NCBI Taxonomy" id="10310"/>
    <lineage>
        <taxon>Viruses</taxon>
        <taxon>Duplodnaviria</taxon>
        <taxon>Heunggongvirae</taxon>
        <taxon>Peploviricota</taxon>
        <taxon>Herviviricetes</taxon>
        <taxon>Herpesvirales</taxon>
        <taxon>Orthoherpesviridae</taxon>
        <taxon>Alphaherpesvirinae</taxon>
        <taxon>Simplexvirus</taxon>
        <taxon>Simplexvirus humanalpha2</taxon>
    </lineage>
</organism>
<protein>
    <submittedName>
        <fullName evidence="2">Uncharacterized protein</fullName>
    </submittedName>
</protein>
<evidence type="ECO:0000313" key="1">
    <source>
        <dbReference type="EMBL" id="QBH82771.1"/>
    </source>
</evidence>
<dbReference type="EMBL" id="MH790643">
    <property type="protein sequence ID" value="QBH83647.1"/>
    <property type="molecule type" value="Genomic_DNA"/>
</dbReference>
<dbReference type="EMBL" id="MH790634">
    <property type="protein sequence ID" value="QBH82771.1"/>
    <property type="molecule type" value="Genomic_DNA"/>
</dbReference>
<proteinExistence type="predicted"/>
<name>A0A481TS62_HHV2</name>
<organismHost>
    <name type="scientific">Homo sapiens</name>
    <name type="common">Human</name>
    <dbReference type="NCBI Taxonomy" id="9606"/>
</organismHost>
<accession>A0A481TS62</accession>